<accession>R7UMP4</accession>
<comment type="subcellular location">
    <subcellularLocation>
        <location evidence="1">Nucleus</location>
    </subcellularLocation>
</comment>
<evidence type="ECO:0000313" key="3">
    <source>
        <dbReference type="EMBL" id="ELU07490.1"/>
    </source>
</evidence>
<dbReference type="HOGENOM" id="CLU_086873_0_0_1"/>
<evidence type="ECO:0000259" key="2">
    <source>
        <dbReference type="PROSITE" id="PS51319"/>
    </source>
</evidence>
<evidence type="ECO:0000256" key="1">
    <source>
        <dbReference type="PROSITE-ProRule" id="PRU00649"/>
    </source>
</evidence>
<dbReference type="EMBL" id="KB299856">
    <property type="protein sequence ID" value="ELU07490.1"/>
    <property type="molecule type" value="Genomic_DNA"/>
</dbReference>
<dbReference type="Pfam" id="PF07500">
    <property type="entry name" value="TFIIS_M"/>
    <property type="match status" value="1"/>
</dbReference>
<dbReference type="Proteomes" id="UP000014760">
    <property type="component" value="Unassembled WGS sequence"/>
</dbReference>
<feature type="domain" description="TFIIS N-terminal" evidence="2">
    <location>
        <begin position="41"/>
        <end position="115"/>
    </location>
</feature>
<dbReference type="AlphaFoldDB" id="R7UMP4"/>
<sequence length="223" mass="25880">MDKYLVRTPRNIEKDDSKVAEKITNLIQTTIRSLKGVVVIEDVQRLKAILRLPSQPTEVLLRALNEAREKIPPRHILQETKIGHTIKRLTKHDDEAVATLAAEIVKEWKQHFQEKLNRPLIEVRCDKKTEELRSTARRHLRKALDSNAEGSYIRKLSEICEREAFRQNKNLVSKNYRRTVRAMIFAVQHKKELRCSVISGDIKPGDLVRIHLAKDKKAESKKS</sequence>
<dbReference type="InterPro" id="IPR036575">
    <property type="entry name" value="TFIIS_cen_dom_sf"/>
</dbReference>
<name>R7UMP4_CAPTE</name>
<dbReference type="OrthoDB" id="44867at2759"/>
<keyword evidence="5" id="KW-1185">Reference proteome</keyword>
<dbReference type="GO" id="GO:0006351">
    <property type="term" value="P:DNA-templated transcription"/>
    <property type="evidence" value="ECO:0007669"/>
    <property type="project" value="InterPro"/>
</dbReference>
<reference evidence="3 5" key="2">
    <citation type="journal article" date="2013" name="Nature">
        <title>Insights into bilaterian evolution from three spiralian genomes.</title>
        <authorList>
            <person name="Simakov O."/>
            <person name="Marletaz F."/>
            <person name="Cho S.J."/>
            <person name="Edsinger-Gonzales E."/>
            <person name="Havlak P."/>
            <person name="Hellsten U."/>
            <person name="Kuo D.H."/>
            <person name="Larsson T."/>
            <person name="Lv J."/>
            <person name="Arendt D."/>
            <person name="Savage R."/>
            <person name="Osoegawa K."/>
            <person name="de Jong P."/>
            <person name="Grimwood J."/>
            <person name="Chapman J.A."/>
            <person name="Shapiro H."/>
            <person name="Aerts A."/>
            <person name="Otillar R.P."/>
            <person name="Terry A.Y."/>
            <person name="Boore J.L."/>
            <person name="Grigoriev I.V."/>
            <person name="Lindberg D.R."/>
            <person name="Seaver E.C."/>
            <person name="Weisblat D.A."/>
            <person name="Putnam N.H."/>
            <person name="Rokhsar D.S."/>
        </authorList>
    </citation>
    <scope>NUCLEOTIDE SEQUENCE</scope>
    <source>
        <strain evidence="3 5">I ESC-2004</strain>
    </source>
</reference>
<dbReference type="PROSITE" id="PS51319">
    <property type="entry name" value="TFIIS_N"/>
    <property type="match status" value="1"/>
</dbReference>
<dbReference type="OMA" id="QPKENLM"/>
<evidence type="ECO:0000313" key="4">
    <source>
        <dbReference type="EnsemblMetazoa" id="CapteP4346"/>
    </source>
</evidence>
<dbReference type="EnsemblMetazoa" id="CapteT4346">
    <property type="protein sequence ID" value="CapteP4346"/>
    <property type="gene ID" value="CapteG4346"/>
</dbReference>
<dbReference type="GO" id="GO:0005634">
    <property type="term" value="C:nucleus"/>
    <property type="evidence" value="ECO:0007669"/>
    <property type="project" value="UniProtKB-SubCell"/>
</dbReference>
<dbReference type="InterPro" id="IPR017923">
    <property type="entry name" value="TFIIS_N"/>
</dbReference>
<dbReference type="STRING" id="283909.R7UMP4"/>
<proteinExistence type="predicted"/>
<dbReference type="Gene3D" id="1.10.472.30">
    <property type="entry name" value="Transcription elongation factor S-II, central domain"/>
    <property type="match status" value="1"/>
</dbReference>
<reference evidence="5" key="1">
    <citation type="submission" date="2012-12" db="EMBL/GenBank/DDBJ databases">
        <authorList>
            <person name="Hellsten U."/>
            <person name="Grimwood J."/>
            <person name="Chapman J.A."/>
            <person name="Shapiro H."/>
            <person name="Aerts A."/>
            <person name="Otillar R.P."/>
            <person name="Terry A.Y."/>
            <person name="Boore J.L."/>
            <person name="Simakov O."/>
            <person name="Marletaz F."/>
            <person name="Cho S.-J."/>
            <person name="Edsinger-Gonzales E."/>
            <person name="Havlak P."/>
            <person name="Kuo D.-H."/>
            <person name="Larsson T."/>
            <person name="Lv J."/>
            <person name="Arendt D."/>
            <person name="Savage R."/>
            <person name="Osoegawa K."/>
            <person name="de Jong P."/>
            <person name="Lindberg D.R."/>
            <person name="Seaver E.C."/>
            <person name="Weisblat D.A."/>
            <person name="Putnam N.H."/>
            <person name="Grigoriev I.V."/>
            <person name="Rokhsar D.S."/>
        </authorList>
    </citation>
    <scope>NUCLEOTIDE SEQUENCE</scope>
    <source>
        <strain evidence="5">I ESC-2004</strain>
    </source>
</reference>
<organism evidence="3">
    <name type="scientific">Capitella teleta</name>
    <name type="common">Polychaete worm</name>
    <dbReference type="NCBI Taxonomy" id="283909"/>
    <lineage>
        <taxon>Eukaryota</taxon>
        <taxon>Metazoa</taxon>
        <taxon>Spiralia</taxon>
        <taxon>Lophotrochozoa</taxon>
        <taxon>Annelida</taxon>
        <taxon>Polychaeta</taxon>
        <taxon>Sedentaria</taxon>
        <taxon>Scolecida</taxon>
        <taxon>Capitellidae</taxon>
        <taxon>Capitella</taxon>
    </lineage>
</organism>
<dbReference type="Pfam" id="PF08711">
    <property type="entry name" value="Med26"/>
    <property type="match status" value="1"/>
</dbReference>
<keyword evidence="1" id="KW-0539">Nucleus</keyword>
<dbReference type="SUPFAM" id="SSF46942">
    <property type="entry name" value="Elongation factor TFIIS domain 2"/>
    <property type="match status" value="1"/>
</dbReference>
<protein>
    <recommendedName>
        <fullName evidence="2">TFIIS N-terminal domain-containing protein</fullName>
    </recommendedName>
</protein>
<reference evidence="4" key="3">
    <citation type="submission" date="2015-06" db="UniProtKB">
        <authorList>
            <consortium name="EnsemblMetazoa"/>
        </authorList>
    </citation>
    <scope>IDENTIFICATION</scope>
</reference>
<dbReference type="InterPro" id="IPR003618">
    <property type="entry name" value="TFIIS_cen_dom"/>
</dbReference>
<dbReference type="EMBL" id="AMQN01007053">
    <property type="status" value="NOT_ANNOTATED_CDS"/>
    <property type="molecule type" value="Genomic_DNA"/>
</dbReference>
<gene>
    <name evidence="3" type="ORF">CAPTEDRAFT_4346</name>
</gene>
<dbReference type="InterPro" id="IPR035441">
    <property type="entry name" value="TFIIS/LEDGF_dom_sf"/>
</dbReference>
<evidence type="ECO:0000313" key="5">
    <source>
        <dbReference type="Proteomes" id="UP000014760"/>
    </source>
</evidence>
<dbReference type="Gene3D" id="1.20.930.10">
    <property type="entry name" value="Conserved domain common to transcription factors TFIIS, elongin A, CRSP70"/>
    <property type="match status" value="1"/>
</dbReference>
<dbReference type="SUPFAM" id="SSF47676">
    <property type="entry name" value="Conserved domain common to transcription factors TFIIS, elongin A, CRSP70"/>
    <property type="match status" value="1"/>
</dbReference>